<keyword evidence="4" id="KW-0472">Membrane</keyword>
<organism evidence="7 8">
    <name type="scientific">Oldenlandia corymbosa var. corymbosa</name>
    <dbReference type="NCBI Taxonomy" id="529605"/>
    <lineage>
        <taxon>Eukaryota</taxon>
        <taxon>Viridiplantae</taxon>
        <taxon>Streptophyta</taxon>
        <taxon>Embryophyta</taxon>
        <taxon>Tracheophyta</taxon>
        <taxon>Spermatophyta</taxon>
        <taxon>Magnoliopsida</taxon>
        <taxon>eudicotyledons</taxon>
        <taxon>Gunneridae</taxon>
        <taxon>Pentapetalae</taxon>
        <taxon>asterids</taxon>
        <taxon>lamiids</taxon>
        <taxon>Gentianales</taxon>
        <taxon>Rubiaceae</taxon>
        <taxon>Rubioideae</taxon>
        <taxon>Spermacoceae</taxon>
        <taxon>Hedyotis-Oldenlandia complex</taxon>
        <taxon>Oldenlandia</taxon>
    </lineage>
</organism>
<reference evidence="7" key="1">
    <citation type="submission" date="2023-03" db="EMBL/GenBank/DDBJ databases">
        <authorList>
            <person name="Julca I."/>
        </authorList>
    </citation>
    <scope>NUCLEOTIDE SEQUENCE</scope>
</reference>
<dbReference type="Proteomes" id="UP001161247">
    <property type="component" value="Chromosome 4"/>
</dbReference>
<keyword evidence="3" id="KW-1133">Transmembrane helix</keyword>
<feature type="coiled-coil region" evidence="5">
    <location>
        <begin position="142"/>
        <end position="207"/>
    </location>
</feature>
<dbReference type="GO" id="GO:0016020">
    <property type="term" value="C:membrane"/>
    <property type="evidence" value="ECO:0007669"/>
    <property type="project" value="UniProtKB-SubCell"/>
</dbReference>
<evidence type="ECO:0000313" key="8">
    <source>
        <dbReference type="Proteomes" id="UP001161247"/>
    </source>
</evidence>
<comment type="subcellular location">
    <subcellularLocation>
        <location evidence="1">Membrane</location>
    </subcellularLocation>
</comment>
<evidence type="ECO:0000256" key="1">
    <source>
        <dbReference type="ARBA" id="ARBA00004370"/>
    </source>
</evidence>
<evidence type="ECO:0000313" key="7">
    <source>
        <dbReference type="EMBL" id="CAI9104141.1"/>
    </source>
</evidence>
<proteinExistence type="predicted"/>
<dbReference type="GO" id="GO:0080115">
    <property type="term" value="F:myosin XI tail binding"/>
    <property type="evidence" value="ECO:0007669"/>
    <property type="project" value="UniProtKB-ARBA"/>
</dbReference>
<dbReference type="EMBL" id="OX459121">
    <property type="protein sequence ID" value="CAI9104141.1"/>
    <property type="molecule type" value="Genomic_DNA"/>
</dbReference>
<dbReference type="PROSITE" id="PS51775">
    <property type="entry name" value="GTD_BINDING"/>
    <property type="match status" value="1"/>
</dbReference>
<dbReference type="InterPro" id="IPR007656">
    <property type="entry name" value="GTD-bd"/>
</dbReference>
<name>A0AAV1D8G4_OLDCO</name>
<dbReference type="Pfam" id="PF04576">
    <property type="entry name" value="Zein-binding"/>
    <property type="match status" value="1"/>
</dbReference>
<evidence type="ECO:0000256" key="5">
    <source>
        <dbReference type="SAM" id="Coils"/>
    </source>
</evidence>
<evidence type="ECO:0000256" key="2">
    <source>
        <dbReference type="ARBA" id="ARBA00022692"/>
    </source>
</evidence>
<keyword evidence="2" id="KW-0812">Transmembrane</keyword>
<keyword evidence="8" id="KW-1185">Reference proteome</keyword>
<evidence type="ECO:0000256" key="4">
    <source>
        <dbReference type="ARBA" id="ARBA00023136"/>
    </source>
</evidence>
<dbReference type="PANTHER" id="PTHR31422">
    <property type="entry name" value="BNAANNG28530D PROTEIN"/>
    <property type="match status" value="1"/>
</dbReference>
<sequence length="288" mass="32480">MDCVASVNSFLKQFSDNYDFGCIFLVFGSFKRAFELLVMILLFGCGLKVLNFSWFCKPVNGLSCDSGGKSAPLRDGICAKSDFRGKCSSKISSCHVDCLNYSCPPAMDKVKDTDSGNCDAEEGNDDDEQCDEDKEFDVLALRKLIKMERQRANSALLELEKERMSAAVAAEESMAMILRLQNEKSLIEMESNQYKRLAEEKLNYDQELIQSLQWLVMKHESDRTSLEDQLELSHKKLKLLMNSKQQMDHCIEEGGGEEIEESFVTPNTNIKDGSKSRLIRSLDLAISP</sequence>
<dbReference type="AlphaFoldDB" id="A0AAV1D8G4"/>
<keyword evidence="5" id="KW-0175">Coiled coil</keyword>
<protein>
    <submittedName>
        <fullName evidence="7">OLC1v1002763C1</fullName>
    </submittedName>
</protein>
<accession>A0AAV1D8G4</accession>
<evidence type="ECO:0000259" key="6">
    <source>
        <dbReference type="PROSITE" id="PS51775"/>
    </source>
</evidence>
<dbReference type="PANTHER" id="PTHR31422:SF2">
    <property type="entry name" value="PROTEIN FLOURY 1-LIKE"/>
    <property type="match status" value="1"/>
</dbReference>
<evidence type="ECO:0000256" key="3">
    <source>
        <dbReference type="ARBA" id="ARBA00022989"/>
    </source>
</evidence>
<feature type="domain" description="GTD-binding" evidence="6">
    <location>
        <begin position="136"/>
        <end position="234"/>
    </location>
</feature>
<gene>
    <name evidence="7" type="ORF">OLC1_LOCUS13130</name>
</gene>